<accession>Q2RHI7</accession>
<sequence>MIVSATPEVTEKTLQDLPEGTIEWADALINLLIKMDNDIYGSIKELTKGSTVNLENYNGFIPFFLYFIDRRLYFLLGNSPLRHTLMDIMFVVFENNKGIWWKHLTSSPSIETKLNEFLNQKVKFYHDLALKEVEYYHPMLLEFKNSKFMAAVVDHACKELNIVSVMGENSEDSIINALIDGHNLDAAVVYPLNQYLSKTLDESLHVIGKSIDDFFKNDGNSTKRFIPKPVAILLSLWNGLFVILNGTWYLRNTLTLFSMKWWLIAAWFLSPAFWLWFTLVPSAWYAPLGLIRWLWFDGRDYGLSLKRWQVVLICLLLPIAATIIFGLPGWFPLVVDPNTKHIYLRILPFL</sequence>
<dbReference type="KEGG" id="mta:Moth_1802"/>
<dbReference type="PATRIC" id="fig|264732.11.peg.1954"/>
<dbReference type="EMBL" id="CP000232">
    <property type="protein sequence ID" value="ABC20102.1"/>
    <property type="molecule type" value="Genomic_DNA"/>
</dbReference>
<keyword evidence="1" id="KW-1133">Transmembrane helix</keyword>
<evidence type="ECO:0000256" key="1">
    <source>
        <dbReference type="SAM" id="Phobius"/>
    </source>
</evidence>
<reference evidence="2" key="1">
    <citation type="submission" date="2005-12" db="EMBL/GenBank/DDBJ databases">
        <title>Complete sequence of Moorella thermoacetica ATCC 39073.</title>
        <authorList>
            <consortium name="US DOE Joint Genome Institute"/>
            <person name="Copeland A."/>
            <person name="Lucas S."/>
            <person name="Lapidus A."/>
            <person name="Barry K."/>
            <person name="Detter J.C."/>
            <person name="Glavina T."/>
            <person name="Hammon N."/>
            <person name="Israni S."/>
            <person name="Pitluck S."/>
            <person name="Chertkov O."/>
            <person name="Saunders E.H."/>
            <person name="Brettin T."/>
            <person name="Bruce D."/>
            <person name="Han C."/>
            <person name="Tapia R."/>
            <person name="Gilna P."/>
            <person name="Schmutz J."/>
            <person name="Larimer F."/>
            <person name="Land M."/>
            <person name="Kyrpides N."/>
            <person name="Anderson I."/>
            <person name="Richardson P."/>
            <person name="Ragsdale S."/>
        </authorList>
    </citation>
    <scope>NUCLEOTIDE SEQUENCE</scope>
    <source>
        <strain evidence="2">ATCC 39073</strain>
    </source>
</reference>
<keyword evidence="1" id="KW-0812">Transmembrane</keyword>
<dbReference type="HOGENOM" id="CLU_791832_0_0_9"/>
<evidence type="ECO:0000313" key="2">
    <source>
        <dbReference type="EMBL" id="ABC20102.1"/>
    </source>
</evidence>
<name>Q2RHI7_MOOTA</name>
<dbReference type="EnsemblBacteria" id="ABC20102">
    <property type="protein sequence ID" value="ABC20102"/>
    <property type="gene ID" value="Moth_1802"/>
</dbReference>
<protein>
    <submittedName>
        <fullName evidence="2">Uncharacterized protein</fullName>
    </submittedName>
</protein>
<feature type="transmembrane region" description="Helical" evidence="1">
    <location>
        <begin position="308"/>
        <end position="331"/>
    </location>
</feature>
<keyword evidence="1" id="KW-0472">Membrane</keyword>
<feature type="transmembrane region" description="Helical" evidence="1">
    <location>
        <begin position="230"/>
        <end position="250"/>
    </location>
</feature>
<feature type="transmembrane region" description="Helical" evidence="1">
    <location>
        <begin position="262"/>
        <end position="287"/>
    </location>
</feature>
<gene>
    <name evidence="2" type="ordered locus">Moth_1802</name>
</gene>
<organism evidence="2">
    <name type="scientific">Moorella thermoacetica (strain ATCC 39073 / JCM 9320)</name>
    <dbReference type="NCBI Taxonomy" id="264732"/>
    <lineage>
        <taxon>Bacteria</taxon>
        <taxon>Bacillati</taxon>
        <taxon>Bacillota</taxon>
        <taxon>Clostridia</taxon>
        <taxon>Neomoorellales</taxon>
        <taxon>Neomoorellaceae</taxon>
        <taxon>Neomoorella</taxon>
    </lineage>
</organism>
<proteinExistence type="predicted"/>
<dbReference type="AlphaFoldDB" id="Q2RHI7"/>